<keyword evidence="2" id="KW-0539">Nucleus</keyword>
<feature type="compositionally biased region" description="Low complexity" evidence="4">
    <location>
        <begin position="148"/>
        <end position="163"/>
    </location>
</feature>
<dbReference type="GO" id="GO:0005730">
    <property type="term" value="C:nucleolus"/>
    <property type="evidence" value="ECO:0007669"/>
    <property type="project" value="TreeGrafter"/>
</dbReference>
<evidence type="ECO:0000313" key="7">
    <source>
        <dbReference type="Proteomes" id="UP001201980"/>
    </source>
</evidence>
<dbReference type="InterPro" id="IPR007148">
    <property type="entry name" value="SSU_processome_Utp12"/>
</dbReference>
<feature type="compositionally biased region" description="Acidic residues" evidence="4">
    <location>
        <begin position="94"/>
        <end position="103"/>
    </location>
</feature>
<feature type="compositionally biased region" description="Low complexity" evidence="4">
    <location>
        <begin position="115"/>
        <end position="124"/>
    </location>
</feature>
<feature type="compositionally biased region" description="Polar residues" evidence="4">
    <location>
        <begin position="34"/>
        <end position="51"/>
    </location>
</feature>
<dbReference type="PANTHER" id="PTHR44267">
    <property type="entry name" value="WD REPEAT-CONTAINING PROTEIN 43"/>
    <property type="match status" value="1"/>
</dbReference>
<feature type="compositionally biased region" description="Acidic residues" evidence="4">
    <location>
        <begin position="358"/>
        <end position="403"/>
    </location>
</feature>
<dbReference type="PANTHER" id="PTHR44267:SF1">
    <property type="entry name" value="WD REPEAT-CONTAINING PROTEIN 43"/>
    <property type="match status" value="1"/>
</dbReference>
<dbReference type="InterPro" id="IPR052414">
    <property type="entry name" value="U3_snoRNA-assoc_WDR"/>
</dbReference>
<comment type="caution">
    <text evidence="6">The sequence shown here is derived from an EMBL/GenBank/DDBJ whole genome shotgun (WGS) entry which is preliminary data.</text>
</comment>
<dbReference type="EMBL" id="JAKWBI020000004">
    <property type="protein sequence ID" value="KAJ2907100.1"/>
    <property type="molecule type" value="Genomic_DNA"/>
</dbReference>
<feature type="compositionally biased region" description="Basic and acidic residues" evidence="4">
    <location>
        <begin position="78"/>
        <end position="89"/>
    </location>
</feature>
<comment type="similarity">
    <text evidence="3">Belongs to the UTP5 family.</text>
</comment>
<dbReference type="Proteomes" id="UP001201980">
    <property type="component" value="Unassembled WGS sequence"/>
</dbReference>
<feature type="compositionally biased region" description="Acidic residues" evidence="4">
    <location>
        <begin position="330"/>
        <end position="339"/>
    </location>
</feature>
<evidence type="ECO:0000256" key="1">
    <source>
        <dbReference type="ARBA" id="ARBA00004123"/>
    </source>
</evidence>
<evidence type="ECO:0000256" key="3">
    <source>
        <dbReference type="ARBA" id="ARBA00038335"/>
    </source>
</evidence>
<dbReference type="GO" id="GO:0000462">
    <property type="term" value="P:maturation of SSU-rRNA from tricistronic rRNA transcript (SSU-rRNA, 5.8S rRNA, LSU-rRNA)"/>
    <property type="evidence" value="ECO:0007669"/>
    <property type="project" value="TreeGrafter"/>
</dbReference>
<evidence type="ECO:0000256" key="4">
    <source>
        <dbReference type="SAM" id="MobiDB-lite"/>
    </source>
</evidence>
<reference evidence="6" key="1">
    <citation type="submission" date="2022-07" db="EMBL/GenBank/DDBJ databases">
        <title>Draft genome sequence of Zalerion maritima ATCC 34329, a (micro)plastics degrading marine fungus.</title>
        <authorList>
            <person name="Paco A."/>
            <person name="Goncalves M.F.M."/>
            <person name="Rocha-Santos T.A.P."/>
            <person name="Alves A."/>
        </authorList>
    </citation>
    <scope>NUCLEOTIDE SEQUENCE</scope>
    <source>
        <strain evidence="6">ATCC 34329</strain>
    </source>
</reference>
<sequence length="426" mass="46193">MSTKRKAASKLAMPVNPQNPKHSPTEFAIDETRTAVSTNNHGAAANATSEKANVPETIEISSGSSEYYDDSGGDEEESHGGEEVSKQQKLESQPQDEDEEMADTDATKETTSHPAAQAQSQAAVEDSDSDNAPTFGDLVRHHDPIDVPSTLTTQQQPSTALTTGTGKQIGSPSLSSLTTVLTQSLRTDDADLLESCLRIAEVNTVRNTIQRLDSVLASSLLTKLASRLHRRPGRAGTLMTWVQWTLVCHGGALAKDPDLNLKLVELQRVLRERAEGLPSLLALKGKLDMLESQIMNRRAVIRSQRLGGAGNNIIGDDSDKNEEEIIYVEGEDDSDDDMGEQGNNMEMPLVNGNGMASDDSDDEDEEVDLEEEDESHNGEEVYEDDDVDHEDVDEEEEEEDSDIAEAAAAPPPAKIQKTAGGFAKRR</sequence>
<accession>A0AAD5RYX5</accession>
<evidence type="ECO:0000259" key="5">
    <source>
        <dbReference type="Pfam" id="PF04003"/>
    </source>
</evidence>
<evidence type="ECO:0000256" key="2">
    <source>
        <dbReference type="ARBA" id="ARBA00023242"/>
    </source>
</evidence>
<feature type="domain" description="Small-subunit processome Utp12" evidence="5">
    <location>
        <begin position="189"/>
        <end position="291"/>
    </location>
</feature>
<gene>
    <name evidence="6" type="ORF">MKZ38_007615</name>
</gene>
<dbReference type="AlphaFoldDB" id="A0AAD5RYX5"/>
<protein>
    <recommendedName>
        <fullName evidence="5">Small-subunit processome Utp12 domain-containing protein</fullName>
    </recommendedName>
</protein>
<evidence type="ECO:0000313" key="6">
    <source>
        <dbReference type="EMBL" id="KAJ2907100.1"/>
    </source>
</evidence>
<comment type="subcellular location">
    <subcellularLocation>
        <location evidence="1">Nucleus</location>
    </subcellularLocation>
</comment>
<feature type="region of interest" description="Disordered" evidence="4">
    <location>
        <begin position="1"/>
        <end position="173"/>
    </location>
</feature>
<name>A0AAD5RYX5_9PEZI</name>
<feature type="compositionally biased region" description="Acidic residues" evidence="4">
    <location>
        <begin position="67"/>
        <end position="77"/>
    </location>
</feature>
<feature type="region of interest" description="Disordered" evidence="4">
    <location>
        <begin position="330"/>
        <end position="426"/>
    </location>
</feature>
<proteinExistence type="inferred from homology"/>
<dbReference type="Pfam" id="PF04003">
    <property type="entry name" value="Utp12"/>
    <property type="match status" value="1"/>
</dbReference>
<keyword evidence="7" id="KW-1185">Reference proteome</keyword>
<organism evidence="6 7">
    <name type="scientific">Zalerion maritima</name>
    <dbReference type="NCBI Taxonomy" id="339359"/>
    <lineage>
        <taxon>Eukaryota</taxon>
        <taxon>Fungi</taxon>
        <taxon>Dikarya</taxon>
        <taxon>Ascomycota</taxon>
        <taxon>Pezizomycotina</taxon>
        <taxon>Sordariomycetes</taxon>
        <taxon>Lulworthiomycetidae</taxon>
        <taxon>Lulworthiales</taxon>
        <taxon>Lulworthiaceae</taxon>
        <taxon>Zalerion</taxon>
    </lineage>
</organism>